<feature type="transmembrane region" description="Helical" evidence="10">
    <location>
        <begin position="35"/>
        <end position="58"/>
    </location>
</feature>
<comment type="similarity">
    <text evidence="2 10">Belongs to the glycosyltransferase 31 family.</text>
</comment>
<reference evidence="11 12" key="1">
    <citation type="submission" date="2023-08" db="EMBL/GenBank/DDBJ databases">
        <title>A Necator americanus chromosomal reference genome.</title>
        <authorList>
            <person name="Ilik V."/>
            <person name="Petrzelkova K.J."/>
            <person name="Pardy F."/>
            <person name="Fuh T."/>
            <person name="Niatou-Singa F.S."/>
            <person name="Gouil Q."/>
            <person name="Baker L."/>
            <person name="Ritchie M.E."/>
            <person name="Jex A.R."/>
            <person name="Gazzola D."/>
            <person name="Li H."/>
            <person name="Toshio Fujiwara R."/>
            <person name="Zhan B."/>
            <person name="Aroian R.V."/>
            <person name="Pafco B."/>
            <person name="Schwarz E.M."/>
        </authorList>
    </citation>
    <scope>NUCLEOTIDE SEQUENCE [LARGE SCALE GENOMIC DNA]</scope>
    <source>
        <strain evidence="11 12">Aroian</strain>
        <tissue evidence="11">Whole animal</tissue>
    </source>
</reference>
<dbReference type="Pfam" id="PF01762">
    <property type="entry name" value="Galactosyl_T"/>
    <property type="match status" value="1"/>
</dbReference>
<evidence type="ECO:0000256" key="10">
    <source>
        <dbReference type="RuleBase" id="RU363063"/>
    </source>
</evidence>
<evidence type="ECO:0000256" key="2">
    <source>
        <dbReference type="ARBA" id="ARBA00008661"/>
    </source>
</evidence>
<dbReference type="Proteomes" id="UP001303046">
    <property type="component" value="Unassembled WGS sequence"/>
</dbReference>
<keyword evidence="5 10" id="KW-0812">Transmembrane</keyword>
<evidence type="ECO:0000256" key="7">
    <source>
        <dbReference type="ARBA" id="ARBA00022989"/>
    </source>
</evidence>
<keyword evidence="8 10" id="KW-0333">Golgi apparatus</keyword>
<keyword evidence="4" id="KW-0808">Transferase</keyword>
<evidence type="ECO:0000313" key="12">
    <source>
        <dbReference type="Proteomes" id="UP001303046"/>
    </source>
</evidence>
<dbReference type="EC" id="2.4.1.-" evidence="10"/>
<dbReference type="InterPro" id="IPR002659">
    <property type="entry name" value="Glyco_trans_31"/>
</dbReference>
<evidence type="ECO:0000256" key="3">
    <source>
        <dbReference type="ARBA" id="ARBA00022676"/>
    </source>
</evidence>
<dbReference type="PANTHER" id="PTHR11214:SF319">
    <property type="entry name" value="HEXOSYLTRANSFERASE"/>
    <property type="match status" value="1"/>
</dbReference>
<gene>
    <name evidence="11" type="primary">Necator_chrIV.g16619</name>
    <name evidence="11" type="ORF">RB195_003322</name>
</gene>
<accession>A0ABR1DQS9</accession>
<protein>
    <recommendedName>
        <fullName evidence="10">Hexosyltransferase</fullName>
        <ecNumber evidence="10">2.4.1.-</ecNumber>
    </recommendedName>
</protein>
<evidence type="ECO:0000256" key="4">
    <source>
        <dbReference type="ARBA" id="ARBA00022679"/>
    </source>
</evidence>
<keyword evidence="12" id="KW-1185">Reference proteome</keyword>
<evidence type="ECO:0000313" key="11">
    <source>
        <dbReference type="EMBL" id="KAK6751826.1"/>
    </source>
</evidence>
<name>A0ABR1DQS9_NECAM</name>
<comment type="subcellular location">
    <subcellularLocation>
        <location evidence="1 10">Golgi apparatus membrane</location>
        <topology evidence="1 10">Single-pass type II membrane protein</topology>
    </subcellularLocation>
</comment>
<dbReference type="EMBL" id="JAVFWL010000004">
    <property type="protein sequence ID" value="KAK6751826.1"/>
    <property type="molecule type" value="Genomic_DNA"/>
</dbReference>
<keyword evidence="7 10" id="KW-1133">Transmembrane helix</keyword>
<organism evidence="11 12">
    <name type="scientific">Necator americanus</name>
    <name type="common">Human hookworm</name>
    <dbReference type="NCBI Taxonomy" id="51031"/>
    <lineage>
        <taxon>Eukaryota</taxon>
        <taxon>Metazoa</taxon>
        <taxon>Ecdysozoa</taxon>
        <taxon>Nematoda</taxon>
        <taxon>Chromadorea</taxon>
        <taxon>Rhabditida</taxon>
        <taxon>Rhabditina</taxon>
        <taxon>Rhabditomorpha</taxon>
        <taxon>Strongyloidea</taxon>
        <taxon>Ancylostomatidae</taxon>
        <taxon>Bunostominae</taxon>
        <taxon>Necator</taxon>
    </lineage>
</organism>
<comment type="caution">
    <text evidence="11">The sequence shown here is derived from an EMBL/GenBank/DDBJ whole genome shotgun (WGS) entry which is preliminary data.</text>
</comment>
<sequence>MSHRYANWDDFQKHDLVRFSAGHAIPYTTKPMMRAYLFGVFLAAIPLARHYVPIFFGWDEPPYLIKDNRTPIDLRIRFLIEPSVRENIQLVIMVNSLPHNSVERQRIRDSWAREDLYDVQNTKVLFLTGKPADIQEEQLLMIEGERFQDMVVTDIEEDYYSLSLKTFHKAKCLVKADSDNVLLIPNYERLCDEIRHDIPARLMAAANKSWFPLSANYRKLPEDVLFTGIFAEIANIRRTHIGGMSFIDAPEYICRGAMRAFSLHMNRVRNPSFYLKRLKTMEGHVCPL</sequence>
<evidence type="ECO:0000256" key="5">
    <source>
        <dbReference type="ARBA" id="ARBA00022692"/>
    </source>
</evidence>
<evidence type="ECO:0000256" key="1">
    <source>
        <dbReference type="ARBA" id="ARBA00004323"/>
    </source>
</evidence>
<keyword evidence="6 10" id="KW-0735">Signal-anchor</keyword>
<evidence type="ECO:0000256" key="9">
    <source>
        <dbReference type="ARBA" id="ARBA00023136"/>
    </source>
</evidence>
<proteinExistence type="inferred from homology"/>
<keyword evidence="9 10" id="KW-0472">Membrane</keyword>
<evidence type="ECO:0000256" key="8">
    <source>
        <dbReference type="ARBA" id="ARBA00023034"/>
    </source>
</evidence>
<evidence type="ECO:0000256" key="6">
    <source>
        <dbReference type="ARBA" id="ARBA00022968"/>
    </source>
</evidence>
<dbReference type="PANTHER" id="PTHR11214">
    <property type="entry name" value="BETA-1,3-N-ACETYLGLUCOSAMINYLTRANSFERASE"/>
    <property type="match status" value="1"/>
</dbReference>
<keyword evidence="3 10" id="KW-0328">Glycosyltransferase</keyword>